<reference evidence="1" key="2">
    <citation type="submission" date="2020-10" db="EMBL/GenBank/DDBJ databases">
        <title>Mucilaginibacter sp. nov., isolated from soil.</title>
        <authorList>
            <person name="Jeon C.O."/>
        </authorList>
    </citation>
    <scope>NUCLEOTIDE SEQUENCE</scope>
    <source>
        <strain evidence="1">R11</strain>
    </source>
</reference>
<reference evidence="1" key="1">
    <citation type="submission" date="2020-01" db="EMBL/GenBank/DDBJ databases">
        <authorList>
            <person name="Seo Y.L."/>
        </authorList>
    </citation>
    <scope>NUCLEOTIDE SEQUENCE</scope>
    <source>
        <strain evidence="1">R11</strain>
    </source>
</reference>
<dbReference type="RefSeq" id="WP_166586014.1">
    <property type="nucleotide sequence ID" value="NZ_WWEO01000042.1"/>
</dbReference>
<evidence type="ECO:0000313" key="1">
    <source>
        <dbReference type="EMBL" id="NCD70047.1"/>
    </source>
</evidence>
<gene>
    <name evidence="1" type="ORF">GSY63_11825</name>
</gene>
<dbReference type="EMBL" id="WWEO01000042">
    <property type="protein sequence ID" value="NCD70047.1"/>
    <property type="molecule type" value="Genomic_DNA"/>
</dbReference>
<dbReference type="PROSITE" id="PS51257">
    <property type="entry name" value="PROKAR_LIPOPROTEIN"/>
    <property type="match status" value="1"/>
</dbReference>
<dbReference type="InterPro" id="IPR025345">
    <property type="entry name" value="DUF4249"/>
</dbReference>
<evidence type="ECO:0000313" key="2">
    <source>
        <dbReference type="Proteomes" id="UP000638732"/>
    </source>
</evidence>
<dbReference type="Proteomes" id="UP000638732">
    <property type="component" value="Unassembled WGS sequence"/>
</dbReference>
<name>A0A965ZH90_9SPHI</name>
<dbReference type="Pfam" id="PF14054">
    <property type="entry name" value="DUF4249"/>
    <property type="match status" value="1"/>
</dbReference>
<protein>
    <submittedName>
        <fullName evidence="1">DUF4249 family protein</fullName>
    </submittedName>
</protein>
<accession>A0A965ZH90</accession>
<proteinExistence type="predicted"/>
<comment type="caution">
    <text evidence="1">The sequence shown here is derived from an EMBL/GenBank/DDBJ whole genome shotgun (WGS) entry which is preliminary data.</text>
</comment>
<organism evidence="1 2">
    <name type="scientific">Mucilaginibacter agri</name>
    <dbReference type="NCBI Taxonomy" id="2695265"/>
    <lineage>
        <taxon>Bacteria</taxon>
        <taxon>Pseudomonadati</taxon>
        <taxon>Bacteroidota</taxon>
        <taxon>Sphingobacteriia</taxon>
        <taxon>Sphingobacteriales</taxon>
        <taxon>Sphingobacteriaceae</taxon>
        <taxon>Mucilaginibacter</taxon>
    </lineage>
</organism>
<keyword evidence="2" id="KW-1185">Reference proteome</keyword>
<dbReference type="AlphaFoldDB" id="A0A965ZH90"/>
<sequence>MFKYLLLLSMLSVVACRESYTPPSTSSNVSNLVVEGLINSSADSTIITLSRTVKLTDSTILKPELHAILSVESDGGSTFNLTELPKGRYYSVGHILPLTNKYRLRIKTADSKTYLSDYVEVKQSPAIDSLSWKAQPAALQVYASTHDPKNSTTYYRYDYVDTWQFQTAYQSLYKVVNGAIVLRDIVNDDVFTCWQSSVSSRVTLASSAKLKQDVIYEAPVITVPFDSEKLSLDYSILVKQYALTKEAFAFWTNMQKNTEQLGSIFDAQPTQLQGNIHNINDATEIVVGYLSVGTVTQQRIFIKKSQLPRSYLVKDLYSCHADTLLYNRSMVNEVERYILSGIELPLYPVNSGGAAIGFMGAPPDCADCTLRGVNKKPTFWQ</sequence>